<dbReference type="EMBL" id="JYDP01010292">
    <property type="protein sequence ID" value="KRY61962.1"/>
    <property type="molecule type" value="Genomic_DNA"/>
</dbReference>
<organism evidence="1 2">
    <name type="scientific">Trichinella zimbabwensis</name>
    <dbReference type="NCBI Taxonomy" id="268475"/>
    <lineage>
        <taxon>Eukaryota</taxon>
        <taxon>Metazoa</taxon>
        <taxon>Ecdysozoa</taxon>
        <taxon>Nematoda</taxon>
        <taxon>Enoplea</taxon>
        <taxon>Dorylaimia</taxon>
        <taxon>Trichinellida</taxon>
        <taxon>Trichinellidae</taxon>
        <taxon>Trichinella</taxon>
    </lineage>
</organism>
<dbReference type="AlphaFoldDB" id="A0A0V1DKE2"/>
<evidence type="ECO:0000313" key="2">
    <source>
        <dbReference type="Proteomes" id="UP000055024"/>
    </source>
</evidence>
<name>A0A0V1DKE2_9BILA</name>
<reference evidence="1 2" key="1">
    <citation type="submission" date="2015-01" db="EMBL/GenBank/DDBJ databases">
        <title>Evolution of Trichinella species and genotypes.</title>
        <authorList>
            <person name="Korhonen P.K."/>
            <person name="Edoardo P."/>
            <person name="Giuseppe L.R."/>
            <person name="Gasser R.B."/>
        </authorList>
    </citation>
    <scope>NUCLEOTIDE SEQUENCE [LARGE SCALE GENOMIC DNA]</scope>
    <source>
        <strain evidence="1">ISS1029</strain>
    </source>
</reference>
<protein>
    <submittedName>
        <fullName evidence="1">Uncharacterized protein</fullName>
    </submittedName>
</protein>
<proteinExistence type="predicted"/>
<keyword evidence="2" id="KW-1185">Reference proteome</keyword>
<evidence type="ECO:0000313" key="1">
    <source>
        <dbReference type="EMBL" id="KRY61962.1"/>
    </source>
</evidence>
<dbReference type="Proteomes" id="UP000055024">
    <property type="component" value="Unassembled WGS sequence"/>
</dbReference>
<accession>A0A0V1DKE2</accession>
<comment type="caution">
    <text evidence="1">The sequence shown here is derived from an EMBL/GenBank/DDBJ whole genome shotgun (WGS) entry which is preliminary data.</text>
</comment>
<gene>
    <name evidence="1" type="ORF">T11_9764</name>
</gene>
<sequence>MSQSERHSLAKAASSNSLQVVQELICTSISVYCSHCEND</sequence>